<name>T0M816_COLGC</name>
<dbReference type="EMBL" id="AMYD01000574">
    <property type="protein sequence ID" value="EQB57105.1"/>
    <property type="molecule type" value="Genomic_DNA"/>
</dbReference>
<sequence>MPGMQSQGHSAGQRPPTEICRLGLEVPKDSIETDDQRNAVTSLHRPAGIITKITARTIRPMVALRVTGPTDSTGTILYMFRLRGDPRLELTRLAHSHKRRSPIRIHIRFWAKISGRKETVKIATLLAAIAVFGAISCSTACGPTKMDGRKQWVGYNYSNDSFLQRTSPWRESYNVGQVIERDALRYEYWGARD</sequence>
<organism evidence="1 2">
    <name type="scientific">Colletotrichum gloeosporioides (strain Cg-14)</name>
    <name type="common">Anthracnose fungus</name>
    <name type="synonym">Glomerella cingulata</name>
    <dbReference type="NCBI Taxonomy" id="1237896"/>
    <lineage>
        <taxon>Eukaryota</taxon>
        <taxon>Fungi</taxon>
        <taxon>Dikarya</taxon>
        <taxon>Ascomycota</taxon>
        <taxon>Pezizomycotina</taxon>
        <taxon>Sordariomycetes</taxon>
        <taxon>Hypocreomycetidae</taxon>
        <taxon>Glomerellales</taxon>
        <taxon>Glomerellaceae</taxon>
        <taxon>Colletotrichum</taxon>
        <taxon>Colletotrichum gloeosporioides species complex</taxon>
    </lineage>
</organism>
<comment type="caution">
    <text evidence="1">The sequence shown here is derived from an EMBL/GenBank/DDBJ whole genome shotgun (WGS) entry which is preliminary data.</text>
</comment>
<evidence type="ECO:0000313" key="1">
    <source>
        <dbReference type="EMBL" id="EQB57105.1"/>
    </source>
</evidence>
<dbReference type="AlphaFoldDB" id="T0M816"/>
<reference evidence="2" key="1">
    <citation type="journal article" date="2013" name="Mol. Plant Microbe Interact.">
        <title>Global aspects of pacC regulation of pathogenicity genes in Colletotrichum gloeosporioides as revealed by transcriptome analysis.</title>
        <authorList>
            <person name="Alkan N."/>
            <person name="Meng X."/>
            <person name="Friedlander G."/>
            <person name="Reuveni E."/>
            <person name="Sukno S."/>
            <person name="Sherman A."/>
            <person name="Thon M."/>
            <person name="Fluhr R."/>
            <person name="Prusky D."/>
        </authorList>
    </citation>
    <scope>NUCLEOTIDE SEQUENCE [LARGE SCALE GENOMIC DNA]</scope>
    <source>
        <strain evidence="2">Cg-14</strain>
    </source>
</reference>
<protein>
    <submittedName>
        <fullName evidence="1">Uncharacterized protein</fullName>
    </submittedName>
</protein>
<accession>T0M816</accession>
<evidence type="ECO:0000313" key="2">
    <source>
        <dbReference type="Proteomes" id="UP000015530"/>
    </source>
</evidence>
<dbReference type="HOGENOM" id="CLU_1408632_0_0_1"/>
<gene>
    <name evidence="1" type="ORF">CGLO_02807</name>
</gene>
<dbReference type="Proteomes" id="UP000015530">
    <property type="component" value="Unassembled WGS sequence"/>
</dbReference>
<dbReference type="OrthoDB" id="4777753at2759"/>
<proteinExistence type="predicted"/>